<comment type="caution">
    <text evidence="1">The sequence shown here is derived from an EMBL/GenBank/DDBJ whole genome shotgun (WGS) entry which is preliminary data.</text>
</comment>
<organism evidence="1 2">
    <name type="scientific">Periplaneta americana</name>
    <name type="common">American cockroach</name>
    <name type="synonym">Blatta americana</name>
    <dbReference type="NCBI Taxonomy" id="6978"/>
    <lineage>
        <taxon>Eukaryota</taxon>
        <taxon>Metazoa</taxon>
        <taxon>Ecdysozoa</taxon>
        <taxon>Arthropoda</taxon>
        <taxon>Hexapoda</taxon>
        <taxon>Insecta</taxon>
        <taxon>Pterygota</taxon>
        <taxon>Neoptera</taxon>
        <taxon>Polyneoptera</taxon>
        <taxon>Dictyoptera</taxon>
        <taxon>Blattodea</taxon>
        <taxon>Blattoidea</taxon>
        <taxon>Blattidae</taxon>
        <taxon>Blattinae</taxon>
        <taxon>Periplaneta</taxon>
    </lineage>
</organism>
<proteinExistence type="predicted"/>
<dbReference type="Proteomes" id="UP001148838">
    <property type="component" value="Unassembled WGS sequence"/>
</dbReference>
<evidence type="ECO:0000313" key="2">
    <source>
        <dbReference type="Proteomes" id="UP001148838"/>
    </source>
</evidence>
<sequence length="192" mass="21842">MNDGASKLSVYIGSIYDLSTFKKFNQNASQNSSTLSLLRSVEAVRERPLRRLILDARVPIFEMFHQSPNTAGAHAHISVCTLKPEKKRNFTCGYVNSQNFRYWSSEKSNLLHGKPLHDQKLGVQYAFTDTTGNPGNAYEVLILQSEISEIADDIHVVRAVYDFFVRLRIQQRTGFHSKTLLVFILVSLTFEL</sequence>
<name>A0ABQ8SL95_PERAM</name>
<dbReference type="EMBL" id="JAJSOF020000025">
    <property type="protein sequence ID" value="KAJ4434908.1"/>
    <property type="molecule type" value="Genomic_DNA"/>
</dbReference>
<reference evidence="1 2" key="1">
    <citation type="journal article" date="2022" name="Allergy">
        <title>Genome assembly and annotation of Periplaneta americana reveal a comprehensive cockroach allergen profile.</title>
        <authorList>
            <person name="Wang L."/>
            <person name="Xiong Q."/>
            <person name="Saelim N."/>
            <person name="Wang L."/>
            <person name="Nong W."/>
            <person name="Wan A.T."/>
            <person name="Shi M."/>
            <person name="Liu X."/>
            <person name="Cao Q."/>
            <person name="Hui J.H.L."/>
            <person name="Sookrung N."/>
            <person name="Leung T.F."/>
            <person name="Tungtrongchitr A."/>
            <person name="Tsui S.K.W."/>
        </authorList>
    </citation>
    <scope>NUCLEOTIDE SEQUENCE [LARGE SCALE GENOMIC DNA]</scope>
    <source>
        <strain evidence="1">PWHHKU_190912</strain>
    </source>
</reference>
<accession>A0ABQ8SL95</accession>
<protein>
    <submittedName>
        <fullName evidence="1">Uncharacterized protein</fullName>
    </submittedName>
</protein>
<evidence type="ECO:0000313" key="1">
    <source>
        <dbReference type="EMBL" id="KAJ4434908.1"/>
    </source>
</evidence>
<gene>
    <name evidence="1" type="ORF">ANN_23479</name>
</gene>
<keyword evidence="2" id="KW-1185">Reference proteome</keyword>